<keyword evidence="1" id="KW-0732">Signal</keyword>
<accession>A0A8H7SDV3</accession>
<feature type="chain" id="PRO_5034089788" description="Amine oxidase domain-containing protein" evidence="1">
    <location>
        <begin position="26"/>
        <end position="539"/>
    </location>
</feature>
<comment type="caution">
    <text evidence="3">The sequence shown here is derived from an EMBL/GenBank/DDBJ whole genome shotgun (WGS) entry which is preliminary data.</text>
</comment>
<dbReference type="SUPFAM" id="SSF51905">
    <property type="entry name" value="FAD/NAD(P)-binding domain"/>
    <property type="match status" value="1"/>
</dbReference>
<dbReference type="GO" id="GO:0006598">
    <property type="term" value="P:polyamine catabolic process"/>
    <property type="evidence" value="ECO:0007669"/>
    <property type="project" value="TreeGrafter"/>
</dbReference>
<keyword evidence="4" id="KW-1185">Reference proteome</keyword>
<dbReference type="PANTHER" id="PTHR10742">
    <property type="entry name" value="FLAVIN MONOAMINE OXIDASE"/>
    <property type="match status" value="1"/>
</dbReference>
<dbReference type="GO" id="GO:0016491">
    <property type="term" value="F:oxidoreductase activity"/>
    <property type="evidence" value="ECO:0007669"/>
    <property type="project" value="InterPro"/>
</dbReference>
<organism evidence="3 4">
    <name type="scientific">Circinella minor</name>
    <dbReference type="NCBI Taxonomy" id="1195481"/>
    <lineage>
        <taxon>Eukaryota</taxon>
        <taxon>Fungi</taxon>
        <taxon>Fungi incertae sedis</taxon>
        <taxon>Mucoromycota</taxon>
        <taxon>Mucoromycotina</taxon>
        <taxon>Mucoromycetes</taxon>
        <taxon>Mucorales</taxon>
        <taxon>Lichtheimiaceae</taxon>
        <taxon>Circinella</taxon>
    </lineage>
</organism>
<dbReference type="Proteomes" id="UP000646827">
    <property type="component" value="Unassembled WGS sequence"/>
</dbReference>
<dbReference type="EMBL" id="JAEPRB010000007">
    <property type="protein sequence ID" value="KAG2227477.1"/>
    <property type="molecule type" value="Genomic_DNA"/>
</dbReference>
<sequence>MRKSLFNFIVIALTTVAITTDTCDAERYRTKIAILGAGAAGISAASRFNQKGETDFLIVDAQPFIGGRVQHQSFGDYSVELGANWIYGKGANPIYKLATLHELVTTPNDKRDVVYFDSHGSVPTQVGHELADAFEQVMENMVLYAEDRLSRNQVDLSSRTALRMLNWKPDTHLKSAVEYFAIDWELAEPADGCSLDYATGTRDMTVGTFPFGNEFVIDNRGFNYILQQEARHCLRGNDDRLLLNTLVTHIDYSGTDGLVKIKTNNSHEIVADYVLCTFSLGVLQSDLVHFIPEFPEWKKEALYSFHMTTYMKIFMRFDHQFWGDWQFALYADNNGTKPDSGYTVWQNLNAPGYFSFLQSNKEKKEKRHNNILMVTVTHKDAERIERMVDTEIMDEIMVVLQKMFPDITIPRPLEILVPRWHNNPLFRGSYSNWPIGMQTEHHDNLRAPLPINHPRVWFSGEAMSDDYGYLHGAWTEGIATANKILDCIRSRCPREDYHENITGCGNSPTFKFHNTNKKKNASTFSSTSASISLVFHREQ</sequence>
<protein>
    <recommendedName>
        <fullName evidence="2">Amine oxidase domain-containing protein</fullName>
    </recommendedName>
</protein>
<evidence type="ECO:0000256" key="1">
    <source>
        <dbReference type="SAM" id="SignalP"/>
    </source>
</evidence>
<dbReference type="InterPro" id="IPR036188">
    <property type="entry name" value="FAD/NAD-bd_sf"/>
</dbReference>
<evidence type="ECO:0000259" key="2">
    <source>
        <dbReference type="Pfam" id="PF01593"/>
    </source>
</evidence>
<dbReference type="InterPro" id="IPR002937">
    <property type="entry name" value="Amino_oxidase"/>
</dbReference>
<feature type="signal peptide" evidence="1">
    <location>
        <begin position="1"/>
        <end position="25"/>
    </location>
</feature>
<gene>
    <name evidence="3" type="ORF">INT45_007503</name>
</gene>
<dbReference type="OrthoDB" id="5046242at2759"/>
<evidence type="ECO:0000313" key="3">
    <source>
        <dbReference type="EMBL" id="KAG2227477.1"/>
    </source>
</evidence>
<name>A0A8H7SDV3_9FUNG</name>
<dbReference type="Gene3D" id="3.90.660.10">
    <property type="match status" value="1"/>
</dbReference>
<dbReference type="PANTHER" id="PTHR10742:SF313">
    <property type="entry name" value="AMINE OXIDASE"/>
    <property type="match status" value="1"/>
</dbReference>
<feature type="domain" description="Amine oxidase" evidence="2">
    <location>
        <begin position="40"/>
        <end position="485"/>
    </location>
</feature>
<dbReference type="SUPFAM" id="SSF54373">
    <property type="entry name" value="FAD-linked reductases, C-terminal domain"/>
    <property type="match status" value="1"/>
</dbReference>
<evidence type="ECO:0000313" key="4">
    <source>
        <dbReference type="Proteomes" id="UP000646827"/>
    </source>
</evidence>
<dbReference type="Gene3D" id="3.50.50.60">
    <property type="entry name" value="FAD/NAD(P)-binding domain"/>
    <property type="match status" value="1"/>
</dbReference>
<dbReference type="AlphaFoldDB" id="A0A8H7SDV3"/>
<dbReference type="Pfam" id="PF01593">
    <property type="entry name" value="Amino_oxidase"/>
    <property type="match status" value="1"/>
</dbReference>
<proteinExistence type="predicted"/>
<reference evidence="3 4" key="1">
    <citation type="submission" date="2020-12" db="EMBL/GenBank/DDBJ databases">
        <title>Metabolic potential, ecology and presence of endohyphal bacteria is reflected in genomic diversity of Mucoromycotina.</title>
        <authorList>
            <person name="Muszewska A."/>
            <person name="Okrasinska A."/>
            <person name="Steczkiewicz K."/>
            <person name="Drgas O."/>
            <person name="Orlowska M."/>
            <person name="Perlinska-Lenart U."/>
            <person name="Aleksandrzak-Piekarczyk T."/>
            <person name="Szatraj K."/>
            <person name="Zielenkiewicz U."/>
            <person name="Pilsyk S."/>
            <person name="Malc E."/>
            <person name="Mieczkowski P."/>
            <person name="Kruszewska J.S."/>
            <person name="Biernat P."/>
            <person name="Pawlowska J."/>
        </authorList>
    </citation>
    <scope>NUCLEOTIDE SEQUENCE [LARGE SCALE GENOMIC DNA]</scope>
    <source>
        <strain evidence="3 4">CBS 142.35</strain>
    </source>
</reference>
<dbReference type="InterPro" id="IPR050281">
    <property type="entry name" value="Flavin_monoamine_oxidase"/>
</dbReference>